<dbReference type="PANTHER" id="PTHR47531">
    <property type="entry name" value="RING/U-BOX SUPERFAMILY PROTEIN"/>
    <property type="match status" value="1"/>
</dbReference>
<dbReference type="Proteomes" id="UP000011087">
    <property type="component" value="Unassembled WGS sequence"/>
</dbReference>
<reference evidence="5" key="2">
    <citation type="submission" date="2012-11" db="EMBL/GenBank/DDBJ databases">
        <authorList>
            <person name="Kuo A."/>
            <person name="Curtis B.A."/>
            <person name="Tanifuji G."/>
            <person name="Burki F."/>
            <person name="Gruber A."/>
            <person name="Irimia M."/>
            <person name="Maruyama S."/>
            <person name="Arias M.C."/>
            <person name="Ball S.G."/>
            <person name="Gile G.H."/>
            <person name="Hirakawa Y."/>
            <person name="Hopkins J.F."/>
            <person name="Rensing S.A."/>
            <person name="Schmutz J."/>
            <person name="Symeonidi A."/>
            <person name="Elias M."/>
            <person name="Eveleigh R.J."/>
            <person name="Herman E.K."/>
            <person name="Klute M.J."/>
            <person name="Nakayama T."/>
            <person name="Obornik M."/>
            <person name="Reyes-Prieto A."/>
            <person name="Armbrust E.V."/>
            <person name="Aves S.J."/>
            <person name="Beiko R.G."/>
            <person name="Coutinho P."/>
            <person name="Dacks J.B."/>
            <person name="Durnford D.G."/>
            <person name="Fast N.M."/>
            <person name="Green B.R."/>
            <person name="Grisdale C."/>
            <person name="Hempe F."/>
            <person name="Henrissat B."/>
            <person name="Hoppner M.P."/>
            <person name="Ishida K.-I."/>
            <person name="Kim E."/>
            <person name="Koreny L."/>
            <person name="Kroth P.G."/>
            <person name="Liu Y."/>
            <person name="Malik S.-B."/>
            <person name="Maier U.G."/>
            <person name="McRose D."/>
            <person name="Mock T."/>
            <person name="Neilson J.A."/>
            <person name="Onodera N.T."/>
            <person name="Poole A.M."/>
            <person name="Pritham E.J."/>
            <person name="Richards T.A."/>
            <person name="Rocap G."/>
            <person name="Roy S.W."/>
            <person name="Sarai C."/>
            <person name="Schaack S."/>
            <person name="Shirato S."/>
            <person name="Slamovits C.H."/>
            <person name="Spencer D.F."/>
            <person name="Suzuki S."/>
            <person name="Worden A.Z."/>
            <person name="Zauner S."/>
            <person name="Barry K."/>
            <person name="Bell C."/>
            <person name="Bharti A.K."/>
            <person name="Crow J.A."/>
            <person name="Grimwood J."/>
            <person name="Kramer R."/>
            <person name="Lindquist E."/>
            <person name="Lucas S."/>
            <person name="Salamov A."/>
            <person name="McFadden G.I."/>
            <person name="Lane C.E."/>
            <person name="Keeling P.J."/>
            <person name="Gray M.W."/>
            <person name="Grigoriev I.V."/>
            <person name="Archibald J.M."/>
        </authorList>
    </citation>
    <scope>NUCLEOTIDE SEQUENCE</scope>
    <source>
        <strain evidence="5">CCMP2712</strain>
    </source>
</reference>
<dbReference type="PROSITE" id="PS50089">
    <property type="entry name" value="ZF_RING_2"/>
    <property type="match status" value="1"/>
</dbReference>
<dbReference type="OrthoDB" id="8062037at2759"/>
<feature type="domain" description="RING-type" evidence="2">
    <location>
        <begin position="150"/>
        <end position="192"/>
    </location>
</feature>
<dbReference type="KEGG" id="gtt:GUITHDRAFT_97280"/>
<dbReference type="PaxDb" id="55529-EKX37339"/>
<keyword evidence="1" id="KW-0479">Metal-binding</keyword>
<feature type="non-terminal residue" evidence="3">
    <location>
        <position position="1"/>
    </location>
</feature>
<accession>L1IN83</accession>
<feature type="non-terminal residue" evidence="3">
    <location>
        <position position="192"/>
    </location>
</feature>
<dbReference type="Pfam" id="PF13639">
    <property type="entry name" value="zf-RING_2"/>
    <property type="match status" value="1"/>
</dbReference>
<dbReference type="AlphaFoldDB" id="L1IN83"/>
<dbReference type="InterPro" id="IPR013083">
    <property type="entry name" value="Znf_RING/FYVE/PHD"/>
</dbReference>
<dbReference type="GO" id="GO:0008270">
    <property type="term" value="F:zinc ion binding"/>
    <property type="evidence" value="ECO:0007669"/>
    <property type="project" value="UniProtKB-KW"/>
</dbReference>
<evidence type="ECO:0000256" key="1">
    <source>
        <dbReference type="PROSITE-ProRule" id="PRU00175"/>
    </source>
</evidence>
<organism evidence="3">
    <name type="scientific">Guillardia theta (strain CCMP2712)</name>
    <name type="common">Cryptophyte</name>
    <dbReference type="NCBI Taxonomy" id="905079"/>
    <lineage>
        <taxon>Eukaryota</taxon>
        <taxon>Cryptophyceae</taxon>
        <taxon>Pyrenomonadales</taxon>
        <taxon>Geminigeraceae</taxon>
        <taxon>Guillardia</taxon>
    </lineage>
</organism>
<dbReference type="Gene3D" id="3.30.40.10">
    <property type="entry name" value="Zinc/RING finger domain, C3HC4 (zinc finger)"/>
    <property type="match status" value="1"/>
</dbReference>
<dbReference type="eggNOG" id="KOG0800">
    <property type="taxonomic scope" value="Eukaryota"/>
</dbReference>
<reference evidence="3 5" key="1">
    <citation type="journal article" date="2012" name="Nature">
        <title>Algal genomes reveal evolutionary mosaicism and the fate of nucleomorphs.</title>
        <authorList>
            <consortium name="DOE Joint Genome Institute"/>
            <person name="Curtis B.A."/>
            <person name="Tanifuji G."/>
            <person name="Burki F."/>
            <person name="Gruber A."/>
            <person name="Irimia M."/>
            <person name="Maruyama S."/>
            <person name="Arias M.C."/>
            <person name="Ball S.G."/>
            <person name="Gile G.H."/>
            <person name="Hirakawa Y."/>
            <person name="Hopkins J.F."/>
            <person name="Kuo A."/>
            <person name="Rensing S.A."/>
            <person name="Schmutz J."/>
            <person name="Symeonidi A."/>
            <person name="Elias M."/>
            <person name="Eveleigh R.J."/>
            <person name="Herman E.K."/>
            <person name="Klute M.J."/>
            <person name="Nakayama T."/>
            <person name="Obornik M."/>
            <person name="Reyes-Prieto A."/>
            <person name="Armbrust E.V."/>
            <person name="Aves S.J."/>
            <person name="Beiko R.G."/>
            <person name="Coutinho P."/>
            <person name="Dacks J.B."/>
            <person name="Durnford D.G."/>
            <person name="Fast N.M."/>
            <person name="Green B.R."/>
            <person name="Grisdale C.J."/>
            <person name="Hempel F."/>
            <person name="Henrissat B."/>
            <person name="Hoppner M.P."/>
            <person name="Ishida K."/>
            <person name="Kim E."/>
            <person name="Koreny L."/>
            <person name="Kroth P.G."/>
            <person name="Liu Y."/>
            <person name="Malik S.B."/>
            <person name="Maier U.G."/>
            <person name="McRose D."/>
            <person name="Mock T."/>
            <person name="Neilson J.A."/>
            <person name="Onodera N.T."/>
            <person name="Poole A.M."/>
            <person name="Pritham E.J."/>
            <person name="Richards T.A."/>
            <person name="Rocap G."/>
            <person name="Roy S.W."/>
            <person name="Sarai C."/>
            <person name="Schaack S."/>
            <person name="Shirato S."/>
            <person name="Slamovits C.H."/>
            <person name="Spencer D.F."/>
            <person name="Suzuki S."/>
            <person name="Worden A.Z."/>
            <person name="Zauner S."/>
            <person name="Barry K."/>
            <person name="Bell C."/>
            <person name="Bharti A.K."/>
            <person name="Crow J.A."/>
            <person name="Grimwood J."/>
            <person name="Kramer R."/>
            <person name="Lindquist E."/>
            <person name="Lucas S."/>
            <person name="Salamov A."/>
            <person name="McFadden G.I."/>
            <person name="Lane C.E."/>
            <person name="Keeling P.J."/>
            <person name="Gray M.W."/>
            <person name="Grigoriev I.V."/>
            <person name="Archibald J.M."/>
        </authorList>
    </citation>
    <scope>NUCLEOTIDE SEQUENCE</scope>
    <source>
        <strain evidence="3 5">CCMP2712</strain>
    </source>
</reference>
<dbReference type="FunFam" id="3.30.40.10:FF:000388">
    <property type="entry name" value="Putative RING zinc finger domain superfamily protein"/>
    <property type="match status" value="1"/>
</dbReference>
<reference evidence="4" key="3">
    <citation type="submission" date="2016-03" db="UniProtKB">
        <authorList>
            <consortium name="EnsemblProtists"/>
        </authorList>
    </citation>
    <scope>IDENTIFICATION</scope>
</reference>
<keyword evidence="5" id="KW-1185">Reference proteome</keyword>
<dbReference type="SUPFAM" id="SSF57850">
    <property type="entry name" value="RING/U-box"/>
    <property type="match status" value="1"/>
</dbReference>
<evidence type="ECO:0000259" key="2">
    <source>
        <dbReference type="PROSITE" id="PS50089"/>
    </source>
</evidence>
<dbReference type="InterPro" id="IPR001841">
    <property type="entry name" value="Znf_RING"/>
</dbReference>
<keyword evidence="1" id="KW-0863">Zinc-finger</keyword>
<dbReference type="PANTHER" id="PTHR47531:SF2">
    <property type="entry name" value="RING_U-BOX SUPERFAMILY PROTEIN"/>
    <property type="match status" value="1"/>
</dbReference>
<evidence type="ECO:0000313" key="5">
    <source>
        <dbReference type="Proteomes" id="UP000011087"/>
    </source>
</evidence>
<dbReference type="GeneID" id="17294135"/>
<dbReference type="HOGENOM" id="CLU_1418595_0_0_1"/>
<proteinExistence type="predicted"/>
<evidence type="ECO:0000313" key="3">
    <source>
        <dbReference type="EMBL" id="EKX37339.1"/>
    </source>
</evidence>
<protein>
    <recommendedName>
        <fullName evidence="2">RING-type domain-containing protein</fullName>
    </recommendedName>
</protein>
<dbReference type="EnsemblProtists" id="EKX37339">
    <property type="protein sequence ID" value="EKX37339"/>
    <property type="gene ID" value="GUITHDRAFT_97280"/>
</dbReference>
<dbReference type="SMART" id="SM00184">
    <property type="entry name" value="RING"/>
    <property type="match status" value="1"/>
</dbReference>
<dbReference type="STRING" id="905079.L1IN83"/>
<evidence type="ECO:0000313" key="4">
    <source>
        <dbReference type="EnsemblProtists" id="EKX37339"/>
    </source>
</evidence>
<dbReference type="RefSeq" id="XP_005824319.1">
    <property type="nucleotide sequence ID" value="XM_005824262.1"/>
</dbReference>
<keyword evidence="1" id="KW-0862">Zinc</keyword>
<name>L1IN83_GUITC</name>
<dbReference type="EMBL" id="JH993060">
    <property type="protein sequence ID" value="EKX37339.1"/>
    <property type="molecule type" value="Genomic_DNA"/>
</dbReference>
<gene>
    <name evidence="3" type="ORF">GUITHDRAFT_97280</name>
</gene>
<sequence length="192" mass="21913">MGGGISLVTISLPSDRNSDSFTEVANVIAPQAFASHIVSHFQGSQEMVHARVHNFHPADLVRAIMLRDLERIRSSFLNGGDSDTDSPSVYELLPRVRRMSAILEGLLPALSAFRSHMSTEGNLHKVPKEIVDSFETRTWRREHSRGKLECYICLEEYVEEEVLRKLPCNHEFHSKCIDRWLLEVHRTCPCCR</sequence>